<name>A0A1G8MRU6_9BURK</name>
<comment type="similarity">
    <text evidence="12">Belongs to the glycosyl hydrolase family 6.</text>
</comment>
<evidence type="ECO:0000256" key="10">
    <source>
        <dbReference type="PROSITE-ProRule" id="PRU10056"/>
    </source>
</evidence>
<evidence type="ECO:0000313" key="13">
    <source>
        <dbReference type="EMBL" id="SDI70577.1"/>
    </source>
</evidence>
<evidence type="ECO:0000256" key="11">
    <source>
        <dbReference type="PROSITE-ProRule" id="PRU10057"/>
    </source>
</evidence>
<dbReference type="OrthoDB" id="9775889at2"/>
<feature type="chain" id="PRO_5011327692" description="Glucanase" evidence="12">
    <location>
        <begin position="24"/>
        <end position="311"/>
    </location>
</feature>
<evidence type="ECO:0000256" key="6">
    <source>
        <dbReference type="ARBA" id="ARBA00023295"/>
    </source>
</evidence>
<dbReference type="InterPro" id="IPR016288">
    <property type="entry name" value="Beta_cellobiohydrolase"/>
</dbReference>
<dbReference type="PANTHER" id="PTHR34876">
    <property type="match status" value="1"/>
</dbReference>
<dbReference type="PROSITE" id="PS00656">
    <property type="entry name" value="GLYCOSYL_HYDROL_F6_2"/>
    <property type="match status" value="1"/>
</dbReference>
<sequence>MKRFVQAVGIALAAFFALGQAWAADSFYADPNSEAAVWVRAHADDPRAAKIAASIVHVPTAQWFGSWNRDVQAAVDQYVNAANAAHQVPILVAYNIPERDCGGASAGGAADVSAYRAWIDAFSQGIGKSRAMVVVEPDSLAQLDCFKTPEGQQTRLDLLRYAVSRMRLNAPEADVYLDAGNAHWIGADAMANRLHDAGIGEVKGFALNVSNFYTTQESLAYANAVNEQLSNRFGLTKPVVVDTSRNGNGSEGQWCNPASARLGEPTGEPSGQIWLAWIKNPGTSDGPCGVAPALKAGGFDPDLAVRLIDGE</sequence>
<feature type="signal peptide" evidence="12">
    <location>
        <begin position="1"/>
        <end position="23"/>
    </location>
</feature>
<evidence type="ECO:0000256" key="5">
    <source>
        <dbReference type="ARBA" id="ARBA00023277"/>
    </source>
</evidence>
<keyword evidence="5 12" id="KW-0119">Carbohydrate metabolism</keyword>
<reference evidence="13 14" key="1">
    <citation type="submission" date="2016-10" db="EMBL/GenBank/DDBJ databases">
        <authorList>
            <person name="de Groot N.N."/>
        </authorList>
    </citation>
    <scope>NUCLEOTIDE SEQUENCE [LARGE SCALE GENOMIC DNA]</scope>
    <source>
        <strain evidence="13 14">LMG 2247</strain>
    </source>
</reference>
<feature type="active site" description="Proton donor" evidence="8 11">
    <location>
        <position position="138"/>
    </location>
</feature>
<feature type="active site" description="Proton acceptor" evidence="8">
    <location>
        <position position="285"/>
    </location>
</feature>
<evidence type="ECO:0000256" key="8">
    <source>
        <dbReference type="PIRSR" id="PIRSR001100-1"/>
    </source>
</evidence>
<dbReference type="GO" id="GO:0004553">
    <property type="term" value="F:hydrolase activity, hydrolyzing O-glycosyl compounds"/>
    <property type="evidence" value="ECO:0007669"/>
    <property type="project" value="InterPro"/>
</dbReference>
<feature type="binding site" evidence="9">
    <location>
        <position position="279"/>
    </location>
    <ligand>
        <name>substrate</name>
    </ligand>
</feature>
<evidence type="ECO:0000256" key="7">
    <source>
        <dbReference type="ARBA" id="ARBA00023326"/>
    </source>
</evidence>
<dbReference type="Gene3D" id="3.20.20.40">
    <property type="entry name" value="1, 4-beta cellobiohydrolase"/>
    <property type="match status" value="1"/>
</dbReference>
<accession>A0A1G8MRU6</accession>
<evidence type="ECO:0000256" key="12">
    <source>
        <dbReference type="RuleBase" id="RU361186"/>
    </source>
</evidence>
<dbReference type="Pfam" id="PF01341">
    <property type="entry name" value="Glyco_hydro_6"/>
    <property type="match status" value="1"/>
</dbReference>
<evidence type="ECO:0000256" key="9">
    <source>
        <dbReference type="PIRSR" id="PIRSR001100-2"/>
    </source>
</evidence>
<dbReference type="EMBL" id="FNCJ01000031">
    <property type="protein sequence ID" value="SDI70577.1"/>
    <property type="molecule type" value="Genomic_DNA"/>
</dbReference>
<feature type="binding site" evidence="9">
    <location>
        <position position="63"/>
    </location>
    <ligand>
        <name>substrate</name>
    </ligand>
</feature>
<dbReference type="Proteomes" id="UP000199706">
    <property type="component" value="Unassembled WGS sequence"/>
</dbReference>
<dbReference type="EC" id="3.2.1.-" evidence="12"/>
<evidence type="ECO:0000256" key="2">
    <source>
        <dbReference type="ARBA" id="ARBA00022801"/>
    </source>
</evidence>
<evidence type="ECO:0000256" key="3">
    <source>
        <dbReference type="ARBA" id="ARBA00023001"/>
    </source>
</evidence>
<feature type="binding site" evidence="9">
    <location>
        <position position="184"/>
    </location>
    <ligand>
        <name>substrate</name>
    </ligand>
</feature>
<dbReference type="SUPFAM" id="SSF51989">
    <property type="entry name" value="Glycosyl hydrolases family 6, cellulases"/>
    <property type="match status" value="1"/>
</dbReference>
<feature type="active site" evidence="10">
    <location>
        <position position="100"/>
    </location>
</feature>
<dbReference type="GO" id="GO:0030245">
    <property type="term" value="P:cellulose catabolic process"/>
    <property type="evidence" value="ECO:0007669"/>
    <property type="project" value="UniProtKB-KW"/>
</dbReference>
<keyword evidence="1 12" id="KW-0732">Signal</keyword>
<dbReference type="AlphaFoldDB" id="A0A1G8MRU6"/>
<feature type="binding site" evidence="9">
    <location>
        <position position="254"/>
    </location>
    <ligand>
        <name>substrate</name>
    </ligand>
</feature>
<dbReference type="InterPro" id="IPR001524">
    <property type="entry name" value="Glyco_hydro_6_CS"/>
</dbReference>
<dbReference type="PIRSF" id="PIRSF001100">
    <property type="entry name" value="Beta_cellobiohydrolase"/>
    <property type="match status" value="1"/>
</dbReference>
<dbReference type="RefSeq" id="WP_090695415.1">
    <property type="nucleotide sequence ID" value="NZ_CADERL010000036.1"/>
</dbReference>
<dbReference type="PANTHER" id="PTHR34876:SF4">
    <property type="entry name" value="1,4-BETA-D-GLUCAN CELLOBIOHYDROLASE C-RELATED"/>
    <property type="match status" value="1"/>
</dbReference>
<dbReference type="PRINTS" id="PR00733">
    <property type="entry name" value="GLHYDRLASE6"/>
</dbReference>
<evidence type="ECO:0000256" key="4">
    <source>
        <dbReference type="ARBA" id="ARBA00023157"/>
    </source>
</evidence>
<keyword evidence="7 12" id="KW-0624">Polysaccharide degradation</keyword>
<dbReference type="InterPro" id="IPR036434">
    <property type="entry name" value="Beta_cellobiohydrolase_sf"/>
</dbReference>
<keyword evidence="3 12" id="KW-0136">Cellulose degradation</keyword>
<organism evidence="13 14">
    <name type="scientific">Paraburkholderia phenazinium</name>
    <dbReference type="NCBI Taxonomy" id="60549"/>
    <lineage>
        <taxon>Bacteria</taxon>
        <taxon>Pseudomonadati</taxon>
        <taxon>Pseudomonadota</taxon>
        <taxon>Betaproteobacteria</taxon>
        <taxon>Burkholderiales</taxon>
        <taxon>Burkholderiaceae</taxon>
        <taxon>Paraburkholderia</taxon>
    </lineage>
</organism>
<feature type="binding site" evidence="9">
    <location>
        <position position="211"/>
    </location>
    <ligand>
        <name>substrate</name>
    </ligand>
</feature>
<keyword evidence="2 12" id="KW-0378">Hydrolase</keyword>
<keyword evidence="4" id="KW-1015">Disulfide bond</keyword>
<protein>
    <recommendedName>
        <fullName evidence="12">Glucanase</fullName>
        <ecNumber evidence="12">3.2.1.-</ecNumber>
    </recommendedName>
</protein>
<gene>
    <name evidence="13" type="ORF">SAMN05216466_1319</name>
</gene>
<evidence type="ECO:0000313" key="14">
    <source>
        <dbReference type="Proteomes" id="UP000199706"/>
    </source>
</evidence>
<proteinExistence type="inferred from homology"/>
<dbReference type="PROSITE" id="PS00655">
    <property type="entry name" value="GLYCOSYL_HYDROL_F6_1"/>
    <property type="match status" value="1"/>
</dbReference>
<keyword evidence="6 12" id="KW-0326">Glycosidase</keyword>
<evidence type="ECO:0000256" key="1">
    <source>
        <dbReference type="ARBA" id="ARBA00022729"/>
    </source>
</evidence>